<gene>
    <name evidence="1" type="ORF">S03H2_38097</name>
</gene>
<protein>
    <submittedName>
        <fullName evidence="1">Uncharacterized protein</fullName>
    </submittedName>
</protein>
<proteinExistence type="predicted"/>
<reference evidence="1" key="1">
    <citation type="journal article" date="2014" name="Front. Microbiol.">
        <title>High frequency of phylogenetically diverse reductive dehalogenase-homologous genes in deep subseafloor sedimentary metagenomes.</title>
        <authorList>
            <person name="Kawai M."/>
            <person name="Futagami T."/>
            <person name="Toyoda A."/>
            <person name="Takaki Y."/>
            <person name="Nishi S."/>
            <person name="Hori S."/>
            <person name="Arai W."/>
            <person name="Tsubouchi T."/>
            <person name="Morono Y."/>
            <person name="Uchiyama I."/>
            <person name="Ito T."/>
            <person name="Fujiyama A."/>
            <person name="Inagaki F."/>
            <person name="Takami H."/>
        </authorList>
    </citation>
    <scope>NUCLEOTIDE SEQUENCE</scope>
    <source>
        <strain evidence="1">Expedition CK06-06</strain>
    </source>
</reference>
<sequence length="42" mass="4751">ILEPSIFAPMDVADLNSWFVITVVEAFLGKASMNSITLMEYW</sequence>
<feature type="non-terminal residue" evidence="1">
    <location>
        <position position="1"/>
    </location>
</feature>
<comment type="caution">
    <text evidence="1">The sequence shown here is derived from an EMBL/GenBank/DDBJ whole genome shotgun (WGS) entry which is preliminary data.</text>
</comment>
<name>X1G6N4_9ZZZZ</name>
<dbReference type="AlphaFoldDB" id="X1G6N4"/>
<dbReference type="EMBL" id="BARU01023474">
    <property type="protein sequence ID" value="GAH53566.1"/>
    <property type="molecule type" value="Genomic_DNA"/>
</dbReference>
<accession>X1G6N4</accession>
<organism evidence="1">
    <name type="scientific">marine sediment metagenome</name>
    <dbReference type="NCBI Taxonomy" id="412755"/>
    <lineage>
        <taxon>unclassified sequences</taxon>
        <taxon>metagenomes</taxon>
        <taxon>ecological metagenomes</taxon>
    </lineage>
</organism>
<evidence type="ECO:0000313" key="1">
    <source>
        <dbReference type="EMBL" id="GAH53566.1"/>
    </source>
</evidence>